<evidence type="ECO:0000313" key="2">
    <source>
        <dbReference type="Proteomes" id="UP001568358"/>
    </source>
</evidence>
<dbReference type="RefSeq" id="WP_371150831.1">
    <property type="nucleotide sequence ID" value="NZ_CP192217.1"/>
</dbReference>
<gene>
    <name evidence="1" type="ORF">AB2Z07_12545</name>
</gene>
<organism evidence="1 2">
    <name type="scientific">Halodesulfovibrio aestuarii</name>
    <dbReference type="NCBI Taxonomy" id="126333"/>
    <lineage>
        <taxon>Bacteria</taxon>
        <taxon>Pseudomonadati</taxon>
        <taxon>Thermodesulfobacteriota</taxon>
        <taxon>Desulfovibrionia</taxon>
        <taxon>Desulfovibrionales</taxon>
        <taxon>Desulfovibrionaceae</taxon>
        <taxon>Halodesulfovibrio</taxon>
    </lineage>
</organism>
<protein>
    <submittedName>
        <fullName evidence="1">Phage regulatory CII family protein</fullName>
    </submittedName>
</protein>
<sequence length="155" mass="17417">MKPLANLSFASALDLALGESGLTRDDVGHEMGWSVSKTSRVFCHDDNYWPNMPSIPQLCLILGNDVLLDWLRVNTNELRLGRHDCAPKLTEVELLRLLSEIGEEMGEVNGAINEALKNDHNVDARESKKIIREAYDVLSRYRELIAAMRVVQEGV</sequence>
<keyword evidence="2" id="KW-1185">Reference proteome</keyword>
<comment type="caution">
    <text evidence="1">The sequence shown here is derived from an EMBL/GenBank/DDBJ whole genome shotgun (WGS) entry which is preliminary data.</text>
</comment>
<reference evidence="1 2" key="1">
    <citation type="submission" date="2024-07" db="EMBL/GenBank/DDBJ databases">
        <title>Active virus-host system and metabolic interactions in a Lokiarchaeon culture.</title>
        <authorList>
            <person name="Ponce Toledo R.I."/>
            <person name="Rodrigues Oliveira T."/>
            <person name="Schleper C."/>
        </authorList>
    </citation>
    <scope>NUCLEOTIDE SEQUENCE [LARGE SCALE GENOMIC DNA]</scope>
    <source>
        <strain evidence="1 2">B35</strain>
    </source>
</reference>
<accession>A0ABV4JUB9</accession>
<evidence type="ECO:0000313" key="1">
    <source>
        <dbReference type="EMBL" id="MEZ6854345.1"/>
    </source>
</evidence>
<dbReference type="InterPro" id="IPR009679">
    <property type="entry name" value="Phage_186_CII-like"/>
</dbReference>
<proteinExistence type="predicted"/>
<dbReference type="EMBL" id="JBFSOO010000010">
    <property type="protein sequence ID" value="MEZ6854345.1"/>
    <property type="molecule type" value="Genomic_DNA"/>
</dbReference>
<dbReference type="Proteomes" id="UP001568358">
    <property type="component" value="Unassembled WGS sequence"/>
</dbReference>
<name>A0ABV4JUB9_9BACT</name>
<dbReference type="Pfam" id="PF06892">
    <property type="entry name" value="Phage_CP76"/>
    <property type="match status" value="1"/>
</dbReference>